<organism evidence="1 2">
    <name type="scientific">Piliocolobus tephrosceles</name>
    <name type="common">Ugandan red Colobus</name>
    <dbReference type="NCBI Taxonomy" id="591936"/>
    <lineage>
        <taxon>Eukaryota</taxon>
        <taxon>Metazoa</taxon>
        <taxon>Chordata</taxon>
        <taxon>Craniata</taxon>
        <taxon>Vertebrata</taxon>
        <taxon>Euteleostomi</taxon>
        <taxon>Mammalia</taxon>
        <taxon>Eutheria</taxon>
        <taxon>Euarchontoglires</taxon>
        <taxon>Primates</taxon>
        <taxon>Haplorrhini</taxon>
        <taxon>Catarrhini</taxon>
        <taxon>Cercopithecidae</taxon>
        <taxon>Colobinae</taxon>
        <taxon>Piliocolobus</taxon>
    </lineage>
</organism>
<accession>A0A8C9HVA4</accession>
<protein>
    <submittedName>
        <fullName evidence="1">Uncharacterized protein</fullName>
    </submittedName>
</protein>
<proteinExistence type="predicted"/>
<reference evidence="1" key="2">
    <citation type="submission" date="2025-09" db="UniProtKB">
        <authorList>
            <consortium name="Ensembl"/>
        </authorList>
    </citation>
    <scope>IDENTIFICATION</scope>
</reference>
<evidence type="ECO:0000313" key="2">
    <source>
        <dbReference type="Proteomes" id="UP000694416"/>
    </source>
</evidence>
<name>A0A8C9HVA4_9PRIM</name>
<dbReference type="Proteomes" id="UP000694416">
    <property type="component" value="Unplaced"/>
</dbReference>
<sequence>MEAQAGHSHISVGRAGLPTQVARPRACALDSCAAPLTLARGPFPHQDVSRIVSSLFKALKLPSPSSGWDSVNLMDINSLLALVEDVICPQNTSGQVFREEAKMREDPITLTLGSSQMKEKTQCTKPKVAWSGPWKDSAYRQCLYFQLEHVEQGLRLVGPRGFPQHHSHTRALRQLQTLKGCLGVQPGTWAPAHAR</sequence>
<reference evidence="1" key="1">
    <citation type="submission" date="2025-08" db="UniProtKB">
        <authorList>
            <consortium name="Ensembl"/>
        </authorList>
    </citation>
    <scope>IDENTIFICATION</scope>
</reference>
<keyword evidence="2" id="KW-1185">Reference proteome</keyword>
<dbReference type="Ensembl" id="ENSPTET00000038382.1">
    <property type="protein sequence ID" value="ENSPTEP00000027373.1"/>
    <property type="gene ID" value="ENSPTEG00000027231.1"/>
</dbReference>
<evidence type="ECO:0000313" key="1">
    <source>
        <dbReference type="Ensembl" id="ENSPTEP00000027373.1"/>
    </source>
</evidence>
<dbReference type="AlphaFoldDB" id="A0A8C9HVA4"/>